<evidence type="ECO:0008006" key="3">
    <source>
        <dbReference type="Google" id="ProtNLM"/>
    </source>
</evidence>
<dbReference type="Proteomes" id="UP001611450">
    <property type="component" value="Unassembled WGS sequence"/>
</dbReference>
<name>A0ABW7WDD4_9NOCA</name>
<proteinExistence type="predicted"/>
<accession>A0ABW7WDD4</accession>
<gene>
    <name evidence="1" type="ORF">ACH47G_10800</name>
</gene>
<comment type="caution">
    <text evidence="1">The sequence shown here is derived from an EMBL/GenBank/DDBJ whole genome shotgun (WGS) entry which is preliminary data.</text>
</comment>
<dbReference type="RefSeq" id="WP_396944745.1">
    <property type="nucleotide sequence ID" value="NZ_JBIRXV010000001.1"/>
</dbReference>
<reference evidence="1 2" key="1">
    <citation type="submission" date="2024-10" db="EMBL/GenBank/DDBJ databases">
        <title>The Natural Products Discovery Center: Release of the First 8490 Sequenced Strains for Exploring Actinobacteria Biosynthetic Diversity.</title>
        <authorList>
            <person name="Kalkreuter E."/>
            <person name="Kautsar S.A."/>
            <person name="Yang D."/>
            <person name="Bader C.D."/>
            <person name="Teijaro C.N."/>
            <person name="Fluegel L."/>
            <person name="Davis C.M."/>
            <person name="Simpson J.R."/>
            <person name="Lauterbach L."/>
            <person name="Steele A.D."/>
            <person name="Gui C."/>
            <person name="Meng S."/>
            <person name="Li G."/>
            <person name="Viehrig K."/>
            <person name="Ye F."/>
            <person name="Su P."/>
            <person name="Kiefer A.F."/>
            <person name="Nichols A."/>
            <person name="Cepeda A.J."/>
            <person name="Yan W."/>
            <person name="Fan B."/>
            <person name="Jiang Y."/>
            <person name="Adhikari A."/>
            <person name="Zheng C.-J."/>
            <person name="Schuster L."/>
            <person name="Cowan T.M."/>
            <person name="Smanski M.J."/>
            <person name="Chevrette M.G."/>
            <person name="De Carvalho L.P.S."/>
            <person name="Shen B."/>
        </authorList>
    </citation>
    <scope>NUCLEOTIDE SEQUENCE [LARGE SCALE GENOMIC DNA]</scope>
    <source>
        <strain evidence="1 2">NPDC019626</strain>
    </source>
</reference>
<protein>
    <recommendedName>
        <fullName evidence="3">YbaB/EbfC DNA-binding family protein</fullName>
    </recommendedName>
</protein>
<evidence type="ECO:0000313" key="2">
    <source>
        <dbReference type="Proteomes" id="UP001611450"/>
    </source>
</evidence>
<sequence length="121" mass="13583">MQHDDLMRLLDETDRQIEAFRARVRGVMFEVEDESHTARSKDGRAIAVVSGDGRQVQDISLPYGLGDMSRPAWALTDDLNTTCQAIVDAVNSARRTASVSVFEKLREEFPEAFDLLTDLQP</sequence>
<dbReference type="EMBL" id="JBIRXV010000001">
    <property type="protein sequence ID" value="MFI2320969.1"/>
    <property type="molecule type" value="Genomic_DNA"/>
</dbReference>
<keyword evidence="2" id="KW-1185">Reference proteome</keyword>
<organism evidence="1 2">
    <name type="scientific">Nocardia beijingensis</name>
    <dbReference type="NCBI Taxonomy" id="95162"/>
    <lineage>
        <taxon>Bacteria</taxon>
        <taxon>Bacillati</taxon>
        <taxon>Actinomycetota</taxon>
        <taxon>Actinomycetes</taxon>
        <taxon>Mycobacteriales</taxon>
        <taxon>Nocardiaceae</taxon>
        <taxon>Nocardia</taxon>
    </lineage>
</organism>
<evidence type="ECO:0000313" key="1">
    <source>
        <dbReference type="EMBL" id="MFI2320969.1"/>
    </source>
</evidence>